<name>A0A2S9I741_9GAMM</name>
<dbReference type="OrthoDB" id="9809772at2"/>
<keyword evidence="2 4" id="KW-0238">DNA-binding</keyword>
<dbReference type="InterPro" id="IPR001647">
    <property type="entry name" value="HTH_TetR"/>
</dbReference>
<dbReference type="PRINTS" id="PR00455">
    <property type="entry name" value="HTHTETR"/>
</dbReference>
<keyword evidence="3" id="KW-0804">Transcription</keyword>
<sequence length="182" mass="20230">MGRRKVIDRESVLDCAERVVTELGAAGLTIDAVAKSAGITKGGVQSCFGSKEAMIAAMLSRWSEDYARRAALLSEADSTPAARVRSHIDITAEDETNTNSRSATLLSALLQSPEYLSDVRKWYADRLRDCRECEAGERERALLAFLATEGLFFIRYLHLADVSLHEWEDSFSLVRQLLSDQK</sequence>
<evidence type="ECO:0000256" key="2">
    <source>
        <dbReference type="ARBA" id="ARBA00023125"/>
    </source>
</evidence>
<evidence type="ECO:0000256" key="4">
    <source>
        <dbReference type="PROSITE-ProRule" id="PRU00335"/>
    </source>
</evidence>
<keyword evidence="7" id="KW-1185">Reference proteome</keyword>
<reference evidence="6 7" key="1">
    <citation type="submission" date="2017-10" db="EMBL/GenBank/DDBJ databases">
        <title>Draft genome of two endophytic bacteria isolated from 'guarana' Paullinia cupana (Mart.) Ducke.</title>
        <authorList>
            <person name="Siqueira K.A."/>
            <person name="Liotti R.G."/>
            <person name="Mendes T.A."/>
            <person name="Soares M.A."/>
        </authorList>
    </citation>
    <scope>NUCLEOTIDE SEQUENCE [LARGE SCALE GENOMIC DNA]</scope>
    <source>
        <strain evidence="6 7">342</strain>
    </source>
</reference>
<gene>
    <name evidence="6" type="ORF">CQW29_20400</name>
</gene>
<keyword evidence="1" id="KW-0805">Transcription regulation</keyword>
<protein>
    <submittedName>
        <fullName evidence="6">TetR family transcriptional regulator</fullName>
    </submittedName>
</protein>
<dbReference type="PANTHER" id="PTHR47506:SF1">
    <property type="entry name" value="HTH-TYPE TRANSCRIPTIONAL REGULATOR YJDC"/>
    <property type="match status" value="1"/>
</dbReference>
<evidence type="ECO:0000259" key="5">
    <source>
        <dbReference type="PROSITE" id="PS50977"/>
    </source>
</evidence>
<dbReference type="AlphaFoldDB" id="A0A2S9I741"/>
<accession>A0A2S9I741</accession>
<proteinExistence type="predicted"/>
<dbReference type="InterPro" id="IPR041479">
    <property type="entry name" value="TetR_CgmR_C"/>
</dbReference>
<dbReference type="Pfam" id="PF17937">
    <property type="entry name" value="TetR_C_28"/>
    <property type="match status" value="1"/>
</dbReference>
<dbReference type="InterPro" id="IPR009057">
    <property type="entry name" value="Homeodomain-like_sf"/>
</dbReference>
<dbReference type="GO" id="GO:0003677">
    <property type="term" value="F:DNA binding"/>
    <property type="evidence" value="ECO:0007669"/>
    <property type="project" value="UniProtKB-UniRule"/>
</dbReference>
<dbReference type="PANTHER" id="PTHR47506">
    <property type="entry name" value="TRANSCRIPTIONAL REGULATORY PROTEIN"/>
    <property type="match status" value="1"/>
</dbReference>
<dbReference type="Pfam" id="PF00440">
    <property type="entry name" value="TetR_N"/>
    <property type="match status" value="1"/>
</dbReference>
<evidence type="ECO:0000256" key="3">
    <source>
        <dbReference type="ARBA" id="ARBA00023163"/>
    </source>
</evidence>
<evidence type="ECO:0000256" key="1">
    <source>
        <dbReference type="ARBA" id="ARBA00023015"/>
    </source>
</evidence>
<dbReference type="PROSITE" id="PS50977">
    <property type="entry name" value="HTH_TETR_2"/>
    <property type="match status" value="1"/>
</dbReference>
<dbReference type="Proteomes" id="UP000239181">
    <property type="component" value="Unassembled WGS sequence"/>
</dbReference>
<dbReference type="EMBL" id="PDET01000017">
    <property type="protein sequence ID" value="PRD13612.1"/>
    <property type="molecule type" value="Genomic_DNA"/>
</dbReference>
<organism evidence="6 7">
    <name type="scientific">Pantoea coffeiphila</name>
    <dbReference type="NCBI Taxonomy" id="1465635"/>
    <lineage>
        <taxon>Bacteria</taxon>
        <taxon>Pseudomonadati</taxon>
        <taxon>Pseudomonadota</taxon>
        <taxon>Gammaproteobacteria</taxon>
        <taxon>Enterobacterales</taxon>
        <taxon>Erwiniaceae</taxon>
        <taxon>Pantoea</taxon>
    </lineage>
</organism>
<evidence type="ECO:0000313" key="6">
    <source>
        <dbReference type="EMBL" id="PRD13612.1"/>
    </source>
</evidence>
<dbReference type="RefSeq" id="WP_105594572.1">
    <property type="nucleotide sequence ID" value="NZ_PDET01000017.1"/>
</dbReference>
<evidence type="ECO:0000313" key="7">
    <source>
        <dbReference type="Proteomes" id="UP000239181"/>
    </source>
</evidence>
<feature type="DNA-binding region" description="H-T-H motif" evidence="4">
    <location>
        <begin position="29"/>
        <end position="48"/>
    </location>
</feature>
<dbReference type="Gene3D" id="1.10.357.10">
    <property type="entry name" value="Tetracycline Repressor, domain 2"/>
    <property type="match status" value="1"/>
</dbReference>
<comment type="caution">
    <text evidence="6">The sequence shown here is derived from an EMBL/GenBank/DDBJ whole genome shotgun (WGS) entry which is preliminary data.</text>
</comment>
<dbReference type="SUPFAM" id="SSF46689">
    <property type="entry name" value="Homeodomain-like"/>
    <property type="match status" value="1"/>
</dbReference>
<feature type="domain" description="HTH tetR-type" evidence="5">
    <location>
        <begin position="6"/>
        <end position="66"/>
    </location>
</feature>